<gene>
    <name evidence="4" type="ORF">KNV97_03590</name>
</gene>
<evidence type="ECO:0000313" key="4">
    <source>
        <dbReference type="EMBL" id="QXO15516.1"/>
    </source>
</evidence>
<dbReference type="AlphaFoldDB" id="A0A975U6L0"/>
<proteinExistence type="predicted"/>
<sequence length="624" mass="69906">MGSSLTPNIYDFLIKLDPFDKLSSEIVESLANHVKVRYLAKGEKIEFSALCQERYLYIIRTGAIEQRRRDGQLRARLGEEDQFGFTFLAPLQNAEDGYQAEAIQDSLLYLVPHTDVQTVCLEHPEFANYFASHAQLRLTSAVNDAAGREEDKGLFFRRVGEIASENIAIVDVNTPIQDVAQTMCGEERSRSSCAVVMRDGEIVGVVTDRDMTSGVVATGIGIHEPISMVMTQNPQLIQADDKVIQAISIMLQYNIRCLPVVQGKEVVGLLTTSHLVHNHRTQALFLIEKIKYASSVNTLAALNVEKQSIFESLVESGVSAEIQGRVMSMIMDAFTRRLLQINEELLGPPPCDYAWVVAGSHARNEVHMLSDQDSALVLAHDAKPEDMLYFTHLSMRVCNGLAACGYPLCDGKYMAASPKWCQPIQVWKEYYRKWVSSPEYNKLLSISVFLEVRSIYGNSELVEDLQQHLHQCIQNSQNFLPALVRDAIDTQPPLGIFNNLVLEKGGDNSNTLNIKKYALNLIIDLARIFSLAAGGSMTGTEERFRFAAQQGTMSEDSCQNIIGAYKFITQVRFQHQLQALREGKEPNNHISPDSFSSFERKHLKDAFKIISELQDVAKLRFVKG</sequence>
<evidence type="ECO:0000259" key="3">
    <source>
        <dbReference type="PROSITE" id="PS51371"/>
    </source>
</evidence>
<dbReference type="InterPro" id="IPR051462">
    <property type="entry name" value="CBS_domain-containing"/>
</dbReference>
<dbReference type="SMART" id="SM00116">
    <property type="entry name" value="CBS"/>
    <property type="match status" value="2"/>
</dbReference>
<feature type="domain" description="CBS" evidence="3">
    <location>
        <begin position="163"/>
        <end position="222"/>
    </location>
</feature>
<evidence type="ECO:0000256" key="2">
    <source>
        <dbReference type="PROSITE-ProRule" id="PRU00703"/>
    </source>
</evidence>
<dbReference type="RefSeq" id="WP_218561537.1">
    <property type="nucleotide sequence ID" value="NZ_CP076642.1"/>
</dbReference>
<evidence type="ECO:0000313" key="5">
    <source>
        <dbReference type="Proteomes" id="UP000694232"/>
    </source>
</evidence>
<keyword evidence="5" id="KW-1185">Reference proteome</keyword>
<dbReference type="GO" id="GO:0008773">
    <property type="term" value="F:[protein-PII] uridylyltransferase activity"/>
    <property type="evidence" value="ECO:0007669"/>
    <property type="project" value="InterPro"/>
</dbReference>
<keyword evidence="2" id="KW-0129">CBS domain</keyword>
<dbReference type="InterPro" id="IPR018821">
    <property type="entry name" value="DUF294_put_nucleoTrafse_sb-bd"/>
</dbReference>
<dbReference type="Proteomes" id="UP000694232">
    <property type="component" value="Chromosome 2"/>
</dbReference>
<evidence type="ECO:0000256" key="1">
    <source>
        <dbReference type="ARBA" id="ARBA00022737"/>
    </source>
</evidence>
<protein>
    <submittedName>
        <fullName evidence="4">CBS domain-containing protein</fullName>
    </submittedName>
</protein>
<dbReference type="Pfam" id="PF03445">
    <property type="entry name" value="DUF294"/>
    <property type="match status" value="1"/>
</dbReference>
<dbReference type="CDD" id="cd05401">
    <property type="entry name" value="NT_GlnE_GlnD_like"/>
    <property type="match status" value="1"/>
</dbReference>
<dbReference type="InterPro" id="IPR000595">
    <property type="entry name" value="cNMP-bd_dom"/>
</dbReference>
<organism evidence="4 5">
    <name type="scientific">Vibrio ostreae</name>
    <dbReference type="NCBI Taxonomy" id="2841925"/>
    <lineage>
        <taxon>Bacteria</taxon>
        <taxon>Pseudomonadati</taxon>
        <taxon>Pseudomonadota</taxon>
        <taxon>Gammaproteobacteria</taxon>
        <taxon>Vibrionales</taxon>
        <taxon>Vibrionaceae</taxon>
        <taxon>Vibrio</taxon>
    </lineage>
</organism>
<dbReference type="PROSITE" id="PS51371">
    <property type="entry name" value="CBS"/>
    <property type="match status" value="2"/>
</dbReference>
<dbReference type="Pfam" id="PF10335">
    <property type="entry name" value="DUF294_C"/>
    <property type="match status" value="1"/>
</dbReference>
<dbReference type="PANTHER" id="PTHR48108:SF26">
    <property type="entry name" value="CBS DOMAIN-CONTAINING PROTEIN DDB_G0289609"/>
    <property type="match status" value="1"/>
</dbReference>
<dbReference type="EMBL" id="CP076642">
    <property type="protein sequence ID" value="QXO15516.1"/>
    <property type="molecule type" value="Genomic_DNA"/>
</dbReference>
<name>A0A975U6L0_9VIBR</name>
<dbReference type="InterPro" id="IPR000644">
    <property type="entry name" value="CBS_dom"/>
</dbReference>
<keyword evidence="1" id="KW-0677">Repeat</keyword>
<accession>A0A975U6L0</accession>
<reference evidence="4" key="1">
    <citation type="submission" date="2021-06" db="EMBL/GenBank/DDBJ databases">
        <title>Vibrio nov. sp., novel gut bacterium isolated from Yellow Sea oyster.</title>
        <authorList>
            <person name="Muhammad N."/>
            <person name="Nguyen T.H."/>
            <person name="Lee Y.-J."/>
            <person name="Ko J."/>
            <person name="Kim S.-G."/>
        </authorList>
    </citation>
    <scope>NUCLEOTIDE SEQUENCE</scope>
    <source>
        <strain evidence="4">OG9-811</strain>
    </source>
</reference>
<feature type="domain" description="CBS" evidence="3">
    <location>
        <begin position="230"/>
        <end position="286"/>
    </location>
</feature>
<dbReference type="CDD" id="cd00038">
    <property type="entry name" value="CAP_ED"/>
    <property type="match status" value="1"/>
</dbReference>
<dbReference type="KEGG" id="vos:KNV97_03590"/>
<dbReference type="InterPro" id="IPR005105">
    <property type="entry name" value="GlnD_Uridyltrans_N"/>
</dbReference>
<dbReference type="PANTHER" id="PTHR48108">
    <property type="entry name" value="CBS DOMAIN-CONTAINING PROTEIN CBSX2, CHLOROPLASTIC"/>
    <property type="match status" value="1"/>
</dbReference>
<dbReference type="Pfam" id="PF00571">
    <property type="entry name" value="CBS"/>
    <property type="match status" value="2"/>
</dbReference>